<dbReference type="Proteomes" id="UP000467249">
    <property type="component" value="Chromosome"/>
</dbReference>
<sequence length="132" mass="13309">MLPVILLAAGLTGCGDKQTVPTPTSATQGAAGPLNGVSVAEVLAAIDAAHLPALNPHDVTASVCPAAGCTEARATDTVSILKFPSTGRAEIYAAAIRDMVQVEDVVLVFDSAVGDSQKQAYSQAVKRAVAHG</sequence>
<protein>
    <submittedName>
        <fullName evidence="1">Uncharacterized protein</fullName>
    </submittedName>
</protein>
<keyword evidence="2" id="KW-1185">Reference proteome</keyword>
<evidence type="ECO:0000313" key="1">
    <source>
        <dbReference type="EMBL" id="BBZ77352.1"/>
    </source>
</evidence>
<proteinExistence type="predicted"/>
<gene>
    <name evidence="1" type="ORF">MANY_26890</name>
</gene>
<name>A0A6N4WBB7_9MYCO</name>
<dbReference type="AlphaFoldDB" id="A0A6N4WBB7"/>
<accession>A0A6N4WBB7</accession>
<dbReference type="KEGG" id="many:MANY_26890"/>
<dbReference type="EMBL" id="AP022620">
    <property type="protein sequence ID" value="BBZ77352.1"/>
    <property type="molecule type" value="Genomic_DNA"/>
</dbReference>
<evidence type="ECO:0000313" key="2">
    <source>
        <dbReference type="Proteomes" id="UP000467249"/>
    </source>
</evidence>
<organism evidence="1 2">
    <name type="scientific">Mycolicibacterium anyangense</name>
    <dbReference type="NCBI Taxonomy" id="1431246"/>
    <lineage>
        <taxon>Bacteria</taxon>
        <taxon>Bacillati</taxon>
        <taxon>Actinomycetota</taxon>
        <taxon>Actinomycetes</taxon>
        <taxon>Mycobacteriales</taxon>
        <taxon>Mycobacteriaceae</taxon>
        <taxon>Mycolicibacterium</taxon>
    </lineage>
</organism>
<reference evidence="1 2" key="1">
    <citation type="journal article" date="2019" name="Emerg. Microbes Infect.">
        <title>Comprehensive subspecies identification of 175 nontuberculous mycobacteria species based on 7547 genomic profiles.</title>
        <authorList>
            <person name="Matsumoto Y."/>
            <person name="Kinjo T."/>
            <person name="Motooka D."/>
            <person name="Nabeya D."/>
            <person name="Jung N."/>
            <person name="Uechi K."/>
            <person name="Horii T."/>
            <person name="Iida T."/>
            <person name="Fujita J."/>
            <person name="Nakamura S."/>
        </authorList>
    </citation>
    <scope>NUCLEOTIDE SEQUENCE [LARGE SCALE GENOMIC DNA]</scope>
    <source>
        <strain evidence="1 2">JCM 30275</strain>
    </source>
</reference>